<dbReference type="OrthoDB" id="5955415at2759"/>
<dbReference type="GO" id="GO:0005886">
    <property type="term" value="C:plasma membrane"/>
    <property type="evidence" value="ECO:0007669"/>
    <property type="project" value="UniProtKB-SubCell"/>
</dbReference>
<evidence type="ECO:0000313" key="13">
    <source>
        <dbReference type="Proteomes" id="UP000275408"/>
    </source>
</evidence>
<feature type="transmembrane region" description="Helical" evidence="10">
    <location>
        <begin position="163"/>
        <end position="188"/>
    </location>
</feature>
<feature type="transmembrane region" description="Helical" evidence="10">
    <location>
        <begin position="257"/>
        <end position="280"/>
    </location>
</feature>
<keyword evidence="5 9" id="KW-0297">G-protein coupled receptor</keyword>
<comment type="subcellular location">
    <subcellularLocation>
        <location evidence="1">Cell membrane</location>
        <topology evidence="1">Multi-pass membrane protein</topology>
    </subcellularLocation>
</comment>
<feature type="transmembrane region" description="Helical" evidence="10">
    <location>
        <begin position="219"/>
        <end position="237"/>
    </location>
</feature>
<dbReference type="STRING" id="46731.A0A3M6U7G2"/>
<evidence type="ECO:0000256" key="1">
    <source>
        <dbReference type="ARBA" id="ARBA00004651"/>
    </source>
</evidence>
<feature type="transmembrane region" description="Helical" evidence="10">
    <location>
        <begin position="97"/>
        <end position="115"/>
    </location>
</feature>
<feature type="transmembrane region" description="Helical" evidence="10">
    <location>
        <begin position="20"/>
        <end position="42"/>
    </location>
</feature>
<keyword evidence="6 10" id="KW-0472">Membrane</keyword>
<evidence type="ECO:0000256" key="5">
    <source>
        <dbReference type="ARBA" id="ARBA00023040"/>
    </source>
</evidence>
<dbReference type="PANTHER" id="PTHR24249">
    <property type="entry name" value="HISTAMINE RECEPTOR-RELATED G-PROTEIN COUPLED RECEPTOR"/>
    <property type="match status" value="1"/>
</dbReference>
<keyword evidence="7 9" id="KW-0675">Receptor</keyword>
<dbReference type="SMART" id="SM01381">
    <property type="entry name" value="7TM_GPCR_Srsx"/>
    <property type="match status" value="1"/>
</dbReference>
<dbReference type="CDD" id="cd00637">
    <property type="entry name" value="7tm_classA_rhodopsin-like"/>
    <property type="match status" value="1"/>
</dbReference>
<feature type="transmembrane region" description="Helical" evidence="10">
    <location>
        <begin position="54"/>
        <end position="77"/>
    </location>
</feature>
<evidence type="ECO:0000313" key="12">
    <source>
        <dbReference type="EMBL" id="RMX49567.1"/>
    </source>
</evidence>
<dbReference type="PROSITE" id="PS50262">
    <property type="entry name" value="G_PROTEIN_RECEP_F1_2"/>
    <property type="match status" value="1"/>
</dbReference>
<evidence type="ECO:0000256" key="4">
    <source>
        <dbReference type="ARBA" id="ARBA00022989"/>
    </source>
</evidence>
<gene>
    <name evidence="12" type="ORF">pdam_00023592</name>
</gene>
<evidence type="ECO:0000256" key="7">
    <source>
        <dbReference type="ARBA" id="ARBA00023170"/>
    </source>
</evidence>
<evidence type="ECO:0000259" key="11">
    <source>
        <dbReference type="PROSITE" id="PS50262"/>
    </source>
</evidence>
<dbReference type="PROSITE" id="PS00237">
    <property type="entry name" value="G_PROTEIN_RECEP_F1_1"/>
    <property type="match status" value="1"/>
</dbReference>
<dbReference type="SUPFAM" id="SSF81321">
    <property type="entry name" value="Family A G protein-coupled receptor-like"/>
    <property type="match status" value="1"/>
</dbReference>
<keyword evidence="3 9" id="KW-0812">Transmembrane</keyword>
<dbReference type="PANTHER" id="PTHR24249:SF372">
    <property type="entry name" value="G-PROTEIN COUPLED RECEPTORS FAMILY 1 PROFILE DOMAIN-CONTAINING PROTEIN"/>
    <property type="match status" value="1"/>
</dbReference>
<keyword evidence="2" id="KW-1003">Cell membrane</keyword>
<feature type="transmembrane region" description="Helical" evidence="10">
    <location>
        <begin position="136"/>
        <end position="157"/>
    </location>
</feature>
<evidence type="ECO:0000256" key="10">
    <source>
        <dbReference type="SAM" id="Phobius"/>
    </source>
</evidence>
<keyword evidence="4 10" id="KW-1133">Transmembrane helix</keyword>
<comment type="similarity">
    <text evidence="9">Belongs to the G-protein coupled receptor 1 family.</text>
</comment>
<accession>A0A3M6U7G2</accession>
<dbReference type="GO" id="GO:0004930">
    <property type="term" value="F:G protein-coupled receptor activity"/>
    <property type="evidence" value="ECO:0007669"/>
    <property type="project" value="UniProtKB-KW"/>
</dbReference>
<evidence type="ECO:0000256" key="6">
    <source>
        <dbReference type="ARBA" id="ARBA00023136"/>
    </source>
</evidence>
<name>A0A3M6U7G2_POCDA</name>
<dbReference type="Pfam" id="PF00001">
    <property type="entry name" value="7tm_1"/>
    <property type="match status" value="1"/>
</dbReference>
<dbReference type="EMBL" id="RCHS01002088">
    <property type="protein sequence ID" value="RMX49567.1"/>
    <property type="molecule type" value="Genomic_DNA"/>
</dbReference>
<reference evidence="12 13" key="1">
    <citation type="journal article" date="2018" name="Sci. Rep.">
        <title>Comparative analysis of the Pocillopora damicornis genome highlights role of immune system in coral evolution.</title>
        <authorList>
            <person name="Cunning R."/>
            <person name="Bay R.A."/>
            <person name="Gillette P."/>
            <person name="Baker A.C."/>
            <person name="Traylor-Knowles N."/>
        </authorList>
    </citation>
    <scope>NUCLEOTIDE SEQUENCE [LARGE SCALE GENOMIC DNA]</scope>
    <source>
        <strain evidence="12">RSMAS</strain>
        <tissue evidence="12">Whole animal</tissue>
    </source>
</reference>
<organism evidence="12 13">
    <name type="scientific">Pocillopora damicornis</name>
    <name type="common">Cauliflower coral</name>
    <name type="synonym">Millepora damicornis</name>
    <dbReference type="NCBI Taxonomy" id="46731"/>
    <lineage>
        <taxon>Eukaryota</taxon>
        <taxon>Metazoa</taxon>
        <taxon>Cnidaria</taxon>
        <taxon>Anthozoa</taxon>
        <taxon>Hexacorallia</taxon>
        <taxon>Scleractinia</taxon>
        <taxon>Astrocoeniina</taxon>
        <taxon>Pocilloporidae</taxon>
        <taxon>Pocillopora</taxon>
    </lineage>
</organism>
<dbReference type="Gene3D" id="1.20.1070.10">
    <property type="entry name" value="Rhodopsin 7-helix transmembrane proteins"/>
    <property type="match status" value="1"/>
</dbReference>
<sequence>MDNSCKSEFKELNLAAKIILSSWYGLAGLAAIIGNAIVLWLVARNESLRTISNLFLASLAAADFVVGLVIDPVWIFTRCVGYDANSHVQTYGEVIDYLWIHTTVATTFNLCCVTMDRYLAILYPLRYQDILTKRRCYILIVTIWFISFILPCSRFFVKDGSVSLWLSFTIITVLIPMMIIIFCSVRILKAAAEQSKKIRNNYTVQSQEALRRGRRNSKAALTIGIVVGLFVVCWLPSLITSLVNYFTPHHCGLTRQLLYYTVWLSVEALAFTSSGINPWVYCLRYDEFYKALTRTFSCVKRRNLEEALSHLRERKQSDM</sequence>
<evidence type="ECO:0000256" key="3">
    <source>
        <dbReference type="ARBA" id="ARBA00022692"/>
    </source>
</evidence>
<dbReference type="InterPro" id="IPR017452">
    <property type="entry name" value="GPCR_Rhodpsn_7TM"/>
</dbReference>
<keyword evidence="13" id="KW-1185">Reference proteome</keyword>
<dbReference type="PRINTS" id="PR00237">
    <property type="entry name" value="GPCRRHODOPSN"/>
</dbReference>
<evidence type="ECO:0000256" key="2">
    <source>
        <dbReference type="ARBA" id="ARBA00022475"/>
    </source>
</evidence>
<dbReference type="InterPro" id="IPR000276">
    <property type="entry name" value="GPCR_Rhodpsn"/>
</dbReference>
<dbReference type="InterPro" id="IPR050569">
    <property type="entry name" value="TAAR"/>
</dbReference>
<keyword evidence="8 9" id="KW-0807">Transducer</keyword>
<feature type="domain" description="G-protein coupled receptors family 1 profile" evidence="11">
    <location>
        <begin position="34"/>
        <end position="281"/>
    </location>
</feature>
<protein>
    <recommendedName>
        <fullName evidence="11">G-protein coupled receptors family 1 profile domain-containing protein</fullName>
    </recommendedName>
</protein>
<dbReference type="AlphaFoldDB" id="A0A3M6U7G2"/>
<proteinExistence type="inferred from homology"/>
<evidence type="ECO:0000256" key="8">
    <source>
        <dbReference type="ARBA" id="ARBA00023224"/>
    </source>
</evidence>
<comment type="caution">
    <text evidence="12">The sequence shown here is derived from an EMBL/GenBank/DDBJ whole genome shotgun (WGS) entry which is preliminary data.</text>
</comment>
<dbReference type="Proteomes" id="UP000275408">
    <property type="component" value="Unassembled WGS sequence"/>
</dbReference>
<evidence type="ECO:0000256" key="9">
    <source>
        <dbReference type="RuleBase" id="RU000688"/>
    </source>
</evidence>